<evidence type="ECO:0000256" key="2">
    <source>
        <dbReference type="SAM" id="SignalP"/>
    </source>
</evidence>
<dbReference type="EMBL" id="VRMN01000003">
    <property type="protein sequence ID" value="KAA8496255.1"/>
    <property type="molecule type" value="Genomic_DNA"/>
</dbReference>
<keyword evidence="1" id="KW-0812">Transmembrane</keyword>
<protein>
    <submittedName>
        <fullName evidence="3">Uncharacterized protein</fullName>
    </submittedName>
</protein>
<keyword evidence="4" id="KW-1185">Reference proteome</keyword>
<gene>
    <name evidence="3" type="ORF">FVE85_2410</name>
</gene>
<name>A0A5J4YYQ7_PORPP</name>
<dbReference type="Proteomes" id="UP000324585">
    <property type="component" value="Unassembled WGS sequence"/>
</dbReference>
<organism evidence="3 4">
    <name type="scientific">Porphyridium purpureum</name>
    <name type="common">Red alga</name>
    <name type="synonym">Porphyridium cruentum</name>
    <dbReference type="NCBI Taxonomy" id="35688"/>
    <lineage>
        <taxon>Eukaryota</taxon>
        <taxon>Rhodophyta</taxon>
        <taxon>Bangiophyceae</taxon>
        <taxon>Porphyridiales</taxon>
        <taxon>Porphyridiaceae</taxon>
        <taxon>Porphyridium</taxon>
    </lineage>
</organism>
<evidence type="ECO:0000256" key="1">
    <source>
        <dbReference type="SAM" id="Phobius"/>
    </source>
</evidence>
<accession>A0A5J4YYQ7</accession>
<proteinExistence type="predicted"/>
<dbReference type="AlphaFoldDB" id="A0A5J4YYQ7"/>
<evidence type="ECO:0000313" key="3">
    <source>
        <dbReference type="EMBL" id="KAA8496255.1"/>
    </source>
</evidence>
<comment type="caution">
    <text evidence="3">The sequence shown here is derived from an EMBL/GenBank/DDBJ whole genome shotgun (WGS) entry which is preliminary data.</text>
</comment>
<evidence type="ECO:0000313" key="4">
    <source>
        <dbReference type="Proteomes" id="UP000324585"/>
    </source>
</evidence>
<keyword evidence="1" id="KW-0472">Membrane</keyword>
<feature type="signal peptide" evidence="2">
    <location>
        <begin position="1"/>
        <end position="20"/>
    </location>
</feature>
<keyword evidence="2" id="KW-0732">Signal</keyword>
<sequence>MWNTLWLSFAFFLMTHYVRAQCGSKCQTHLDESSECSIEYAGARTETYACILGANTIYDDLKAQEDELRQLVVNSNKILMDTWNALSAELPEVLDGVYLNEIARSAGARRELLDNSGRAQKPDEALARLGRFSAPTAVIAVNQPGSRQTSRYGVPEPEISDSSTRRTLNDLIPELNASMELLVGPSATLASLVKDTIFVNWLINYMANLDVDVDSSAPVRDRLWYQIIRGWNITQHLVTLTNSSADALDAELAELASLLGESEPVAFLKQKKQVLMEEQATAHTALIIGCSMIAIFGTFLVALLVGIVFKSRQDGSQESHDGERAIDADVDIFMLADEARTISAMRRSVSDGELRSSAGAQSWHLDRDLYGRRVCTVFSHNQANDCSVPEAAMAILHVDCS</sequence>
<reference evidence="4" key="1">
    <citation type="journal article" date="2019" name="Nat. Commun.">
        <title>Expansion of phycobilisome linker gene families in mesophilic red algae.</title>
        <authorList>
            <person name="Lee J."/>
            <person name="Kim D."/>
            <person name="Bhattacharya D."/>
            <person name="Yoon H.S."/>
        </authorList>
    </citation>
    <scope>NUCLEOTIDE SEQUENCE [LARGE SCALE GENOMIC DNA]</scope>
    <source>
        <strain evidence="4">CCMP 1328</strain>
    </source>
</reference>
<feature type="chain" id="PRO_5023857380" evidence="2">
    <location>
        <begin position="21"/>
        <end position="401"/>
    </location>
</feature>
<feature type="transmembrane region" description="Helical" evidence="1">
    <location>
        <begin position="285"/>
        <end position="309"/>
    </location>
</feature>
<keyword evidence="1" id="KW-1133">Transmembrane helix</keyword>